<dbReference type="InterPro" id="IPR011047">
    <property type="entry name" value="Quinoprotein_ADH-like_sf"/>
</dbReference>
<dbReference type="EMBL" id="BOPH01000127">
    <property type="protein sequence ID" value="GIJ73939.1"/>
    <property type="molecule type" value="Genomic_DNA"/>
</dbReference>
<evidence type="ECO:0000313" key="3">
    <source>
        <dbReference type="Proteomes" id="UP000635606"/>
    </source>
</evidence>
<dbReference type="Proteomes" id="UP000635606">
    <property type="component" value="Unassembled WGS sequence"/>
</dbReference>
<accession>A0A8J4A158</accession>
<dbReference type="Gene3D" id="2.130.10.10">
    <property type="entry name" value="YVTN repeat-like/Quinoprotein amine dehydrogenase"/>
    <property type="match status" value="1"/>
</dbReference>
<keyword evidence="1" id="KW-0812">Transmembrane</keyword>
<dbReference type="AlphaFoldDB" id="A0A8J4A158"/>
<keyword evidence="1" id="KW-0472">Membrane</keyword>
<keyword evidence="1" id="KW-1133">Transmembrane helix</keyword>
<dbReference type="InterPro" id="IPR015943">
    <property type="entry name" value="WD40/YVTN_repeat-like_dom_sf"/>
</dbReference>
<dbReference type="RefSeq" id="WP_203933754.1">
    <property type="nucleotide sequence ID" value="NZ_BOPH01000127.1"/>
</dbReference>
<comment type="caution">
    <text evidence="2">The sequence shown here is derived from an EMBL/GenBank/DDBJ whole genome shotgun (WGS) entry which is preliminary data.</text>
</comment>
<dbReference type="SUPFAM" id="SSF50998">
    <property type="entry name" value="Quinoprotein alcohol dehydrogenase-like"/>
    <property type="match status" value="1"/>
</dbReference>
<proteinExistence type="predicted"/>
<feature type="transmembrane region" description="Helical" evidence="1">
    <location>
        <begin position="73"/>
        <end position="90"/>
    </location>
</feature>
<reference evidence="2" key="1">
    <citation type="submission" date="2021-01" db="EMBL/GenBank/DDBJ databases">
        <title>Whole genome shotgun sequence of Virgisporangium ochraceum NBRC 16418.</title>
        <authorList>
            <person name="Komaki H."/>
            <person name="Tamura T."/>
        </authorList>
    </citation>
    <scope>NUCLEOTIDE SEQUENCE</scope>
    <source>
        <strain evidence="2">NBRC 16418</strain>
    </source>
</reference>
<evidence type="ECO:0000256" key="1">
    <source>
        <dbReference type="SAM" id="Phobius"/>
    </source>
</evidence>
<keyword evidence="3" id="KW-1185">Reference proteome</keyword>
<feature type="transmembrane region" description="Helical" evidence="1">
    <location>
        <begin position="136"/>
        <end position="154"/>
    </location>
</feature>
<sequence length="488" mass="50617">MARSRPGLAVGGALLVGSAYWLTVSVGPTPAAAPFWFVVAGLALLVAAVRVVQGGTHPGPTRGRLSRPRPVSLLAMAGCLTGVEVAIWRMPDGAPGAATGSAWPAALVGFGLSGLGFAFLAMRLDTARGPGRAPEALIAVVVSAALLLATHVAVNRWARERAADTRVDGTPLRTVDVAATPAQRWSVRLRGEVVEGATVPVVWTGAGVEGLDPSTGQRRWWAGYDDRRVVGVGAWRDRVVVRWEVHPTTAAGPVTHLRTLIDAASGRVLAETTRARDTFVGDRVRHLPDGCDEADRVVGSGLLVCGSRVRRIDATGRPLWTADAVPGVVAHEGPDGVLLASYGLGVAAVDPDSGTVRWRSDRRLDDLVGVTDGVVVWRDGSGAGTVRLSGVDLRSGGPLWTRDTGLEPRVPGRAARAAAVAGHGHVDIVHSGARDRPAVTRLSARDGAVTGPVLQLDLRTGRESAPAPAGTLLLLDSGGSDPRLVAVA</sequence>
<feature type="transmembrane region" description="Helical" evidence="1">
    <location>
        <begin position="35"/>
        <end position="52"/>
    </location>
</feature>
<name>A0A8J4A158_9ACTN</name>
<feature type="transmembrane region" description="Helical" evidence="1">
    <location>
        <begin position="102"/>
        <end position="124"/>
    </location>
</feature>
<organism evidence="2 3">
    <name type="scientific">Virgisporangium ochraceum</name>
    <dbReference type="NCBI Taxonomy" id="65505"/>
    <lineage>
        <taxon>Bacteria</taxon>
        <taxon>Bacillati</taxon>
        <taxon>Actinomycetota</taxon>
        <taxon>Actinomycetes</taxon>
        <taxon>Micromonosporales</taxon>
        <taxon>Micromonosporaceae</taxon>
        <taxon>Virgisporangium</taxon>
    </lineage>
</organism>
<gene>
    <name evidence="2" type="ORF">Voc01_088560</name>
</gene>
<protein>
    <submittedName>
        <fullName evidence="2">Uncharacterized protein</fullName>
    </submittedName>
</protein>
<evidence type="ECO:0000313" key="2">
    <source>
        <dbReference type="EMBL" id="GIJ73939.1"/>
    </source>
</evidence>